<dbReference type="Proteomes" id="UP000039865">
    <property type="component" value="Unassembled WGS sequence"/>
</dbReference>
<dbReference type="InParanoid" id="A0A078A8B1"/>
<sequence>MREYIQRISARYSIKMALLQTKLTQVQLMRRKKMNGNFSNRPKHIRNKTEQLEYMRSLHKLSDKNIYDVDPTLRKRGAEGESPSGHSPGKSATPEKSNRQVIISKSYYWNQELTQPYRESQEYKNMMSQVNEYQNQAFKARNLNSIPNTVPTTSQTQRASNLKNSSVPQSQQTTHRSNRQGNQSSINHQNPLPKIDDFFMTSSGLDNYTITPVYTKGSQNYIDMRTQGLNFSQLMRYQDESEKKSSTVQSKLMMRSMLRINGDHNRDIEMKNRNLIDPNGSGYPNPDDQWQKKPRLVLKNPNQEQRILQKSLRGRMSRQYQSNDSPSKDKLMTLSKLEYYLKEENRKENIIGLQKSPSDYEREEYERGGARLLPGKSSKTIMRKISLDHKKSIDQELFRETSSKKLIKSILDTNQYRKPPIGKKDPLDEKFYNSLVSIKHQNPLVALMSKNKDYKPSSRLNQTEIISKNTLNVPPTNKSNPIYSHDIADKLMLLDRIEKTMHQKLDSKMLPDEKKFTYFDSISPMKNGQRGGSSHPSASRREKDHSSFGGKFIRFKVGGDNNEGK</sequence>
<reference evidence="2 3" key="1">
    <citation type="submission" date="2014-06" db="EMBL/GenBank/DDBJ databases">
        <authorList>
            <person name="Swart Estienne"/>
        </authorList>
    </citation>
    <scope>NUCLEOTIDE SEQUENCE [LARGE SCALE GENOMIC DNA]</scope>
    <source>
        <strain evidence="2 3">130c</strain>
    </source>
</reference>
<accession>A0A078A8B1</accession>
<dbReference type="EMBL" id="CCKQ01006496">
    <property type="protein sequence ID" value="CDW77812.1"/>
    <property type="molecule type" value="Genomic_DNA"/>
</dbReference>
<name>A0A078A8B1_STYLE</name>
<dbReference type="AlphaFoldDB" id="A0A078A8B1"/>
<proteinExistence type="predicted"/>
<gene>
    <name evidence="2" type="primary">Contig19212.g20369</name>
    <name evidence="2" type="ORF">STYLEM_6778</name>
</gene>
<feature type="region of interest" description="Disordered" evidence="1">
    <location>
        <begin position="520"/>
        <end position="565"/>
    </location>
</feature>
<feature type="region of interest" description="Disordered" evidence="1">
    <location>
        <begin position="145"/>
        <end position="195"/>
    </location>
</feature>
<feature type="compositionally biased region" description="Polar residues" evidence="1">
    <location>
        <begin position="145"/>
        <end position="190"/>
    </location>
</feature>
<organism evidence="2 3">
    <name type="scientific">Stylonychia lemnae</name>
    <name type="common">Ciliate</name>
    <dbReference type="NCBI Taxonomy" id="5949"/>
    <lineage>
        <taxon>Eukaryota</taxon>
        <taxon>Sar</taxon>
        <taxon>Alveolata</taxon>
        <taxon>Ciliophora</taxon>
        <taxon>Intramacronucleata</taxon>
        <taxon>Spirotrichea</taxon>
        <taxon>Stichotrichia</taxon>
        <taxon>Sporadotrichida</taxon>
        <taxon>Oxytrichidae</taxon>
        <taxon>Stylonychinae</taxon>
        <taxon>Stylonychia</taxon>
    </lineage>
</organism>
<evidence type="ECO:0000313" key="2">
    <source>
        <dbReference type="EMBL" id="CDW77812.1"/>
    </source>
</evidence>
<protein>
    <submittedName>
        <fullName evidence="2">Uncharacterized protein</fullName>
    </submittedName>
</protein>
<keyword evidence="3" id="KW-1185">Reference proteome</keyword>
<evidence type="ECO:0000256" key="1">
    <source>
        <dbReference type="SAM" id="MobiDB-lite"/>
    </source>
</evidence>
<evidence type="ECO:0000313" key="3">
    <source>
        <dbReference type="Proteomes" id="UP000039865"/>
    </source>
</evidence>
<feature type="region of interest" description="Disordered" evidence="1">
    <location>
        <begin position="74"/>
        <end position="98"/>
    </location>
</feature>